<name>A0A8F5C236_9CREN</name>
<gene>
    <name evidence="1" type="ORF">J5U22_02198</name>
</gene>
<protein>
    <submittedName>
        <fullName evidence="1">Uncharacterized protein</fullName>
    </submittedName>
</protein>
<dbReference type="AlphaFoldDB" id="A0A8F5C236"/>
<evidence type="ECO:0000313" key="2">
    <source>
        <dbReference type="Proteomes" id="UP000694036"/>
    </source>
</evidence>
<reference evidence="1 2" key="1">
    <citation type="journal article" date="2021" name="Environ. Microbiol.">
        <title>New insights into the diversity and evolution of the archaeal mobilome from three complete genomes of Saccharolobus shibatae.</title>
        <authorList>
            <person name="Medvedeva S."/>
            <person name="Brandt D."/>
            <person name="Cvirkaite-Krupovic V."/>
            <person name="Liu Y."/>
            <person name="Severinov K."/>
            <person name="Ishino S."/>
            <person name="Ishino Y."/>
            <person name="Prangishvili D."/>
            <person name="Kalinowski J."/>
            <person name="Krupovic M."/>
        </authorList>
    </citation>
    <scope>NUCLEOTIDE SEQUENCE [LARGE SCALE GENOMIC DNA]</scope>
    <source>
        <strain evidence="1 2">S38A</strain>
    </source>
</reference>
<accession>A0A8F5C236</accession>
<dbReference type="Proteomes" id="UP000694036">
    <property type="component" value="Chromosome"/>
</dbReference>
<proteinExistence type="predicted"/>
<dbReference type="EMBL" id="CP077713">
    <property type="protein sequence ID" value="QXJ35651.1"/>
    <property type="molecule type" value="Genomic_DNA"/>
</dbReference>
<organism evidence="1 2">
    <name type="scientific">Saccharolobus shibatae</name>
    <dbReference type="NCBI Taxonomy" id="2286"/>
    <lineage>
        <taxon>Archaea</taxon>
        <taxon>Thermoproteota</taxon>
        <taxon>Thermoprotei</taxon>
        <taxon>Sulfolobales</taxon>
        <taxon>Sulfolobaceae</taxon>
        <taxon>Saccharolobus</taxon>
    </lineage>
</organism>
<evidence type="ECO:0000313" key="1">
    <source>
        <dbReference type="EMBL" id="QXJ35651.1"/>
    </source>
</evidence>
<sequence>MEISYNKRKFLNSVSNTVKFRKKYAYLISGKKNLGESLGKNYHTKNRL</sequence>
<keyword evidence="2" id="KW-1185">Reference proteome</keyword>